<evidence type="ECO:0000313" key="7">
    <source>
        <dbReference type="Proteomes" id="UP001629113"/>
    </source>
</evidence>
<keyword evidence="2 5" id="KW-0812">Transmembrane</keyword>
<proteinExistence type="predicted"/>
<gene>
    <name evidence="6" type="ORF">PVAG01_09742</name>
</gene>
<feature type="transmembrane region" description="Helical" evidence="5">
    <location>
        <begin position="223"/>
        <end position="244"/>
    </location>
</feature>
<protein>
    <submittedName>
        <fullName evidence="6">RTA1 like protein</fullName>
    </submittedName>
</protein>
<name>A0ABR4P899_9HELO</name>
<evidence type="ECO:0000256" key="2">
    <source>
        <dbReference type="ARBA" id="ARBA00022692"/>
    </source>
</evidence>
<dbReference type="PANTHER" id="PTHR31465:SF9">
    <property type="entry name" value="SPHINGOID LONG-CHAIN BASE TRANSPORTER RSB1"/>
    <property type="match status" value="1"/>
</dbReference>
<evidence type="ECO:0000256" key="1">
    <source>
        <dbReference type="ARBA" id="ARBA00004141"/>
    </source>
</evidence>
<feature type="transmembrane region" description="Helical" evidence="5">
    <location>
        <begin position="179"/>
        <end position="203"/>
    </location>
</feature>
<comment type="subcellular location">
    <subcellularLocation>
        <location evidence="1">Membrane</location>
        <topology evidence="1">Multi-pass membrane protein</topology>
    </subcellularLocation>
</comment>
<reference evidence="6 7" key="1">
    <citation type="submission" date="2024-06" db="EMBL/GenBank/DDBJ databases">
        <title>Complete genome of Phlyctema vagabunda strain 19-DSS-EL-015.</title>
        <authorList>
            <person name="Fiorenzani C."/>
        </authorList>
    </citation>
    <scope>NUCLEOTIDE SEQUENCE [LARGE SCALE GENOMIC DNA]</scope>
    <source>
        <strain evidence="6 7">19-DSS-EL-015</strain>
    </source>
</reference>
<comment type="caution">
    <text evidence="6">The sequence shown here is derived from an EMBL/GenBank/DDBJ whole genome shotgun (WGS) entry which is preliminary data.</text>
</comment>
<dbReference type="InterPro" id="IPR007568">
    <property type="entry name" value="RTA1"/>
</dbReference>
<dbReference type="Pfam" id="PF04479">
    <property type="entry name" value="RTA1"/>
    <property type="match status" value="1"/>
</dbReference>
<organism evidence="6 7">
    <name type="scientific">Phlyctema vagabunda</name>
    <dbReference type="NCBI Taxonomy" id="108571"/>
    <lineage>
        <taxon>Eukaryota</taxon>
        <taxon>Fungi</taxon>
        <taxon>Dikarya</taxon>
        <taxon>Ascomycota</taxon>
        <taxon>Pezizomycotina</taxon>
        <taxon>Leotiomycetes</taxon>
        <taxon>Helotiales</taxon>
        <taxon>Dermateaceae</taxon>
        <taxon>Phlyctema</taxon>
    </lineage>
</organism>
<keyword evidence="3 5" id="KW-1133">Transmembrane helix</keyword>
<dbReference type="Proteomes" id="UP001629113">
    <property type="component" value="Unassembled WGS sequence"/>
</dbReference>
<evidence type="ECO:0000256" key="3">
    <source>
        <dbReference type="ARBA" id="ARBA00022989"/>
    </source>
</evidence>
<feature type="transmembrane region" description="Helical" evidence="5">
    <location>
        <begin position="103"/>
        <end position="124"/>
    </location>
</feature>
<keyword evidence="4 5" id="KW-0472">Membrane</keyword>
<feature type="transmembrane region" description="Helical" evidence="5">
    <location>
        <begin position="145"/>
        <end position="167"/>
    </location>
</feature>
<sequence length="370" mass="40355">MSDLAGLLPSPHGDAALLANPEDLCSLSTCDLTLAQLRYVPSLGGNIFFVAVFSCIFVLQAFLGVRYRTWSFLSTMLIGLCLNCIGYGARIMMHENPFRRDYYLLYLIPLTIAPVFISAALYICAARILKLFGDAEESRFLPRTYLVLFGTGSFVALTIKVIGGIVAATGSTTDTGLDVMQAGVFIQLFTLLIFTVACFDFGLPILRSRSALPGFTSEPHFHLFMVSMVVSLVAMLVQTIYQAVKFSISTKSMSEVPALLLEGSMPLVACMALTAFHPGRCLRGEPALKTFKAVDGKRVSASSFGTVVSMDVEQAPKYFENEDSTSLHSTDTRTAVVAMVGRPRPVHIEMSPIYGVPYECTRDDLPRPST</sequence>
<dbReference type="PANTHER" id="PTHR31465">
    <property type="entry name" value="PROTEIN RTA1-RELATED"/>
    <property type="match status" value="1"/>
</dbReference>
<feature type="transmembrane region" description="Helical" evidence="5">
    <location>
        <begin position="72"/>
        <end position="91"/>
    </location>
</feature>
<accession>A0ABR4P899</accession>
<feature type="transmembrane region" description="Helical" evidence="5">
    <location>
        <begin position="47"/>
        <end position="65"/>
    </location>
</feature>
<evidence type="ECO:0000313" key="6">
    <source>
        <dbReference type="EMBL" id="KAL3419520.1"/>
    </source>
</evidence>
<dbReference type="EMBL" id="JBFCZG010000008">
    <property type="protein sequence ID" value="KAL3419520.1"/>
    <property type="molecule type" value="Genomic_DNA"/>
</dbReference>
<keyword evidence="7" id="KW-1185">Reference proteome</keyword>
<evidence type="ECO:0000256" key="5">
    <source>
        <dbReference type="SAM" id="Phobius"/>
    </source>
</evidence>
<evidence type="ECO:0000256" key="4">
    <source>
        <dbReference type="ARBA" id="ARBA00023136"/>
    </source>
</evidence>